<keyword evidence="2 6" id="KW-0436">Ligase</keyword>
<keyword evidence="5 6" id="KW-0520">NAD</keyword>
<dbReference type="InterPro" id="IPR014729">
    <property type="entry name" value="Rossmann-like_a/b/a_fold"/>
</dbReference>
<dbReference type="PANTHER" id="PTHR23090">
    <property type="entry name" value="NH 3 /GLUTAMINE-DEPENDENT NAD + SYNTHETASE"/>
    <property type="match status" value="1"/>
</dbReference>
<evidence type="ECO:0000313" key="9">
    <source>
        <dbReference type="EMBL" id="RCW94096.1"/>
    </source>
</evidence>
<dbReference type="Gene3D" id="3.40.50.620">
    <property type="entry name" value="HUPs"/>
    <property type="match status" value="1"/>
</dbReference>
<dbReference type="PANTHER" id="PTHR23090:SF9">
    <property type="entry name" value="GLUTAMINE-DEPENDENT NAD(+) SYNTHETASE"/>
    <property type="match status" value="1"/>
</dbReference>
<sequence>MQTEKVVEHIVDWLKDYANSAKMNGFVIGVSGGIDSAVTSALCAMTGLDLLCLEMPIHQAPSQVNRALNHIEWLKAKYPAVSMTPVNLTPVFDQLISELPGVDNEESRFMALANTRARLRMTTLYYFAALKKYLVAGTGNKVEDFGVGFYTKYGDGGVDLSPIADLLKSEVYEIAKFLGINQEIIDAAPTDGLWGDDRTDEDQIGATYPELEWAMQMKDEGKTANDFEGRQREVFEIFKRYNTANKHKMIAIPVCDIPKNLK</sequence>
<dbReference type="Proteomes" id="UP000253436">
    <property type="component" value="Unassembled WGS sequence"/>
</dbReference>
<dbReference type="Pfam" id="PF02540">
    <property type="entry name" value="NAD_synthase"/>
    <property type="match status" value="1"/>
</dbReference>
<dbReference type="CDD" id="cd00553">
    <property type="entry name" value="NAD_synthase"/>
    <property type="match status" value="1"/>
</dbReference>
<dbReference type="EC" id="6.3.1.5" evidence="7"/>
<keyword evidence="3 6" id="KW-0547">Nucleotide-binding</keyword>
<evidence type="ECO:0000313" key="10">
    <source>
        <dbReference type="Proteomes" id="UP000253436"/>
    </source>
</evidence>
<organism evidence="9 10">
    <name type="scientific">Winogradskyella arenosi</name>
    <dbReference type="NCBI Taxonomy" id="533325"/>
    <lineage>
        <taxon>Bacteria</taxon>
        <taxon>Pseudomonadati</taxon>
        <taxon>Bacteroidota</taxon>
        <taxon>Flavobacteriia</taxon>
        <taxon>Flavobacteriales</taxon>
        <taxon>Flavobacteriaceae</taxon>
        <taxon>Winogradskyella</taxon>
    </lineage>
</organism>
<evidence type="ECO:0000256" key="2">
    <source>
        <dbReference type="ARBA" id="ARBA00022598"/>
    </source>
</evidence>
<dbReference type="SUPFAM" id="SSF52402">
    <property type="entry name" value="Adenine nucleotide alpha hydrolases-like"/>
    <property type="match status" value="1"/>
</dbReference>
<dbReference type="EMBL" id="QPJO01000001">
    <property type="protein sequence ID" value="RCW94096.1"/>
    <property type="molecule type" value="Genomic_DNA"/>
</dbReference>
<dbReference type="UniPathway" id="UPA00253"/>
<dbReference type="GO" id="GO:0008795">
    <property type="term" value="F:NAD+ synthase activity"/>
    <property type="evidence" value="ECO:0007669"/>
    <property type="project" value="UniProtKB-EC"/>
</dbReference>
<name>A0A368ZNG1_9FLAO</name>
<comment type="caution">
    <text evidence="9">The sequence shown here is derived from an EMBL/GenBank/DDBJ whole genome shotgun (WGS) entry which is preliminary data.</text>
</comment>
<keyword evidence="4 6" id="KW-0067">ATP-binding</keyword>
<evidence type="ECO:0000256" key="5">
    <source>
        <dbReference type="ARBA" id="ARBA00023027"/>
    </source>
</evidence>
<proteinExistence type="inferred from homology"/>
<dbReference type="NCBIfam" id="TIGR00552">
    <property type="entry name" value="nadE"/>
    <property type="match status" value="1"/>
</dbReference>
<dbReference type="InterPro" id="IPR022310">
    <property type="entry name" value="NAD/GMP_synthase"/>
</dbReference>
<evidence type="ECO:0000256" key="6">
    <source>
        <dbReference type="RuleBase" id="RU003811"/>
    </source>
</evidence>
<evidence type="ECO:0000256" key="1">
    <source>
        <dbReference type="ARBA" id="ARBA00004790"/>
    </source>
</evidence>
<reference evidence="9 10" key="1">
    <citation type="submission" date="2018-07" db="EMBL/GenBank/DDBJ databases">
        <title>Genomic Encyclopedia of Type Strains, Phase III (KMG-III): the genomes of soil and plant-associated and newly described type strains.</title>
        <authorList>
            <person name="Whitman W."/>
        </authorList>
    </citation>
    <scope>NUCLEOTIDE SEQUENCE [LARGE SCALE GENOMIC DNA]</scope>
    <source>
        <strain evidence="9 10">CECT 7958</strain>
    </source>
</reference>
<gene>
    <name evidence="9" type="ORF">DFQ08_101900</name>
</gene>
<comment type="similarity">
    <text evidence="6">Belongs to the NAD synthetase family.</text>
</comment>
<dbReference type="GO" id="GO:0005737">
    <property type="term" value="C:cytoplasm"/>
    <property type="evidence" value="ECO:0007669"/>
    <property type="project" value="InterPro"/>
</dbReference>
<evidence type="ECO:0000259" key="8">
    <source>
        <dbReference type="Pfam" id="PF02540"/>
    </source>
</evidence>
<accession>A0A368ZNG1</accession>
<dbReference type="GO" id="GO:0009435">
    <property type="term" value="P:NAD+ biosynthetic process"/>
    <property type="evidence" value="ECO:0007669"/>
    <property type="project" value="UniProtKB-UniPathway"/>
</dbReference>
<dbReference type="AlphaFoldDB" id="A0A368ZNG1"/>
<protein>
    <recommendedName>
        <fullName evidence="7">NH(3)-dependent NAD(+) synthetase</fullName>
        <ecNumber evidence="7">6.3.1.5</ecNumber>
    </recommendedName>
</protein>
<evidence type="ECO:0000256" key="4">
    <source>
        <dbReference type="ARBA" id="ARBA00022840"/>
    </source>
</evidence>
<dbReference type="InterPro" id="IPR003694">
    <property type="entry name" value="NAD_synthase"/>
</dbReference>
<feature type="domain" description="NAD/GMP synthase" evidence="8">
    <location>
        <begin position="7"/>
        <end position="248"/>
    </location>
</feature>
<dbReference type="OrthoDB" id="9803818at2"/>
<dbReference type="GO" id="GO:0003952">
    <property type="term" value="F:NAD+ synthase (glutamine-hydrolyzing) activity"/>
    <property type="evidence" value="ECO:0007669"/>
    <property type="project" value="InterPro"/>
</dbReference>
<evidence type="ECO:0000256" key="7">
    <source>
        <dbReference type="RuleBase" id="RU003812"/>
    </source>
</evidence>
<comment type="pathway">
    <text evidence="1">Cofactor biosynthesis; NAD(+) biosynthesis.</text>
</comment>
<dbReference type="RefSeq" id="WP_114308568.1">
    <property type="nucleotide sequence ID" value="NZ_QPJO01000001.1"/>
</dbReference>
<keyword evidence="10" id="KW-1185">Reference proteome</keyword>
<dbReference type="GO" id="GO:0005524">
    <property type="term" value="F:ATP binding"/>
    <property type="evidence" value="ECO:0007669"/>
    <property type="project" value="UniProtKB-KW"/>
</dbReference>
<evidence type="ECO:0000256" key="3">
    <source>
        <dbReference type="ARBA" id="ARBA00022741"/>
    </source>
</evidence>
<dbReference type="GO" id="GO:0004359">
    <property type="term" value="F:glutaminase activity"/>
    <property type="evidence" value="ECO:0007669"/>
    <property type="project" value="InterPro"/>
</dbReference>
<comment type="catalytic activity">
    <reaction evidence="7">
        <text>deamido-NAD(+) + NH4(+) + ATP = AMP + diphosphate + NAD(+) + H(+)</text>
        <dbReference type="Rhea" id="RHEA:21188"/>
        <dbReference type="ChEBI" id="CHEBI:15378"/>
        <dbReference type="ChEBI" id="CHEBI:28938"/>
        <dbReference type="ChEBI" id="CHEBI:30616"/>
        <dbReference type="ChEBI" id="CHEBI:33019"/>
        <dbReference type="ChEBI" id="CHEBI:57540"/>
        <dbReference type="ChEBI" id="CHEBI:58437"/>
        <dbReference type="ChEBI" id="CHEBI:456215"/>
        <dbReference type="EC" id="6.3.1.5"/>
    </reaction>
</comment>